<evidence type="ECO:0000256" key="4">
    <source>
        <dbReference type="ARBA" id="ARBA00022989"/>
    </source>
</evidence>
<sequence>MAHTDSLAAAGVTARPAPPGRRVTDAPTRMFHWLFALSFALGWLTAESEHWRALHVTLGYTMAGLLGFRLAYGLVGPRHARLSLLWRRVAGAPAWLRDVLRGGTGARVNWGQGQNLLLAGALAAMLLLVVPLTLSGHATYSDWGGEWLEDLHELFANAFLALVMGHLALLAVLSLVRRRNQALPMLTGRVAGSGPDLVRKDRRWLAALLLLAVLAFGAWQWQALPNGLLPSASVFSGQSHDGGD</sequence>
<dbReference type="RefSeq" id="WP_322465223.1">
    <property type="nucleotide sequence ID" value="NZ_JAXOJX010000011.1"/>
</dbReference>
<dbReference type="InterPro" id="IPR011577">
    <property type="entry name" value="Cyt_b561_bac/Ni-Hgenase"/>
</dbReference>
<evidence type="ECO:0000313" key="10">
    <source>
        <dbReference type="Proteomes" id="UP001293718"/>
    </source>
</evidence>
<evidence type="ECO:0000256" key="7">
    <source>
        <dbReference type="SAM" id="Phobius"/>
    </source>
</evidence>
<dbReference type="SUPFAM" id="SSF81342">
    <property type="entry name" value="Transmembrane di-heme cytochromes"/>
    <property type="match status" value="1"/>
</dbReference>
<gene>
    <name evidence="9" type="ORF">SM757_09425</name>
</gene>
<feature type="transmembrane region" description="Helical" evidence="7">
    <location>
        <begin position="58"/>
        <end position="75"/>
    </location>
</feature>
<accession>A0ABU5ICH2</accession>
<evidence type="ECO:0000256" key="3">
    <source>
        <dbReference type="ARBA" id="ARBA00022692"/>
    </source>
</evidence>
<dbReference type="PANTHER" id="PTHR30485:SF2">
    <property type="entry name" value="BLL0597 PROTEIN"/>
    <property type="match status" value="1"/>
</dbReference>
<evidence type="ECO:0000256" key="2">
    <source>
        <dbReference type="ARBA" id="ARBA00022475"/>
    </source>
</evidence>
<evidence type="ECO:0000259" key="8">
    <source>
        <dbReference type="Pfam" id="PF01292"/>
    </source>
</evidence>
<feature type="region of interest" description="Disordered" evidence="6">
    <location>
        <begin position="1"/>
        <end position="22"/>
    </location>
</feature>
<dbReference type="InterPro" id="IPR051542">
    <property type="entry name" value="Hydrogenase_cytochrome"/>
</dbReference>
<organism evidence="9 10">
    <name type="scientific">Azohydromonas lata</name>
    <dbReference type="NCBI Taxonomy" id="45677"/>
    <lineage>
        <taxon>Bacteria</taxon>
        <taxon>Pseudomonadati</taxon>
        <taxon>Pseudomonadota</taxon>
        <taxon>Betaproteobacteria</taxon>
        <taxon>Burkholderiales</taxon>
        <taxon>Sphaerotilaceae</taxon>
        <taxon>Azohydromonas</taxon>
    </lineage>
</organism>
<dbReference type="Gene3D" id="1.20.950.20">
    <property type="entry name" value="Transmembrane di-heme cytochromes, Chain C"/>
    <property type="match status" value="1"/>
</dbReference>
<dbReference type="InterPro" id="IPR016174">
    <property type="entry name" value="Di-haem_cyt_TM"/>
</dbReference>
<keyword evidence="4 7" id="KW-1133">Transmembrane helix</keyword>
<feature type="transmembrane region" description="Helical" evidence="7">
    <location>
        <begin position="204"/>
        <end position="221"/>
    </location>
</feature>
<dbReference type="Pfam" id="PF01292">
    <property type="entry name" value="Ni_hydr_CYTB"/>
    <property type="match status" value="1"/>
</dbReference>
<feature type="transmembrane region" description="Helical" evidence="7">
    <location>
        <begin position="154"/>
        <end position="176"/>
    </location>
</feature>
<comment type="caution">
    <text evidence="9">The sequence shown here is derived from an EMBL/GenBank/DDBJ whole genome shotgun (WGS) entry which is preliminary data.</text>
</comment>
<dbReference type="Proteomes" id="UP001293718">
    <property type="component" value="Unassembled WGS sequence"/>
</dbReference>
<dbReference type="PANTHER" id="PTHR30485">
    <property type="entry name" value="NI/FE-HYDROGENASE 1 B-TYPE CYTOCHROME SUBUNIT"/>
    <property type="match status" value="1"/>
</dbReference>
<evidence type="ECO:0000256" key="1">
    <source>
        <dbReference type="ARBA" id="ARBA00004651"/>
    </source>
</evidence>
<protein>
    <submittedName>
        <fullName evidence="9">Cytochrome b/b6 domain-containing protein</fullName>
    </submittedName>
</protein>
<evidence type="ECO:0000256" key="5">
    <source>
        <dbReference type="ARBA" id="ARBA00023136"/>
    </source>
</evidence>
<keyword evidence="2" id="KW-1003">Cell membrane</keyword>
<comment type="subcellular location">
    <subcellularLocation>
        <location evidence="1">Cell membrane</location>
        <topology evidence="1">Multi-pass membrane protein</topology>
    </subcellularLocation>
</comment>
<keyword evidence="5 7" id="KW-0472">Membrane</keyword>
<evidence type="ECO:0000313" key="9">
    <source>
        <dbReference type="EMBL" id="MDZ5456791.1"/>
    </source>
</evidence>
<name>A0ABU5ICH2_9BURK</name>
<feature type="transmembrane region" description="Helical" evidence="7">
    <location>
        <begin position="116"/>
        <end position="134"/>
    </location>
</feature>
<evidence type="ECO:0000256" key="6">
    <source>
        <dbReference type="SAM" id="MobiDB-lite"/>
    </source>
</evidence>
<keyword evidence="3 7" id="KW-0812">Transmembrane</keyword>
<dbReference type="EMBL" id="JAXOJX010000011">
    <property type="protein sequence ID" value="MDZ5456791.1"/>
    <property type="molecule type" value="Genomic_DNA"/>
</dbReference>
<proteinExistence type="predicted"/>
<feature type="transmembrane region" description="Helical" evidence="7">
    <location>
        <begin position="30"/>
        <end position="46"/>
    </location>
</feature>
<reference evidence="9 10" key="1">
    <citation type="submission" date="2023-11" db="EMBL/GenBank/DDBJ databases">
        <title>Draft genome of Azohydromonas lata strain H1 (DSM1123), a polyhydroxyalkanoate producer.</title>
        <authorList>
            <person name="Traversa D."/>
            <person name="D'Addabbo P."/>
            <person name="Pazzani C."/>
            <person name="Manzari C."/>
            <person name="Chiara M."/>
            <person name="Scrascia M."/>
        </authorList>
    </citation>
    <scope>NUCLEOTIDE SEQUENCE [LARGE SCALE GENOMIC DNA]</scope>
    <source>
        <strain evidence="9 10">H1</strain>
    </source>
</reference>
<keyword evidence="10" id="KW-1185">Reference proteome</keyword>
<feature type="domain" description="Cytochrome b561 bacterial/Ni-hydrogenase" evidence="8">
    <location>
        <begin position="24"/>
        <end position="188"/>
    </location>
</feature>